<dbReference type="Proteomes" id="UP000288216">
    <property type="component" value="Unassembled WGS sequence"/>
</dbReference>
<dbReference type="Gene3D" id="2.60.40.10">
    <property type="entry name" value="Immunoglobulins"/>
    <property type="match status" value="2"/>
</dbReference>
<keyword evidence="3" id="KW-1133">Transmembrane helix</keyword>
<accession>A0A401Q5G9</accession>
<evidence type="ECO:0000259" key="4">
    <source>
        <dbReference type="PROSITE" id="PS50835"/>
    </source>
</evidence>
<dbReference type="AlphaFoldDB" id="A0A401Q5G9"/>
<evidence type="ECO:0000256" key="2">
    <source>
        <dbReference type="ARBA" id="ARBA00023180"/>
    </source>
</evidence>
<dbReference type="PANTHER" id="PTHR19971">
    <property type="entry name" value="SIGNAL-REGULATORY PROTEIN BETA"/>
    <property type="match status" value="1"/>
</dbReference>
<evidence type="ECO:0000256" key="1">
    <source>
        <dbReference type="ARBA" id="ARBA00023157"/>
    </source>
</evidence>
<dbReference type="EMBL" id="BFAA01011061">
    <property type="protein sequence ID" value="GCB80624.1"/>
    <property type="molecule type" value="Genomic_DNA"/>
</dbReference>
<dbReference type="InterPro" id="IPR003006">
    <property type="entry name" value="Ig/MHC_CS"/>
</dbReference>
<evidence type="ECO:0000256" key="3">
    <source>
        <dbReference type="SAM" id="Phobius"/>
    </source>
</evidence>
<dbReference type="Pfam" id="PF07654">
    <property type="entry name" value="C1-set"/>
    <property type="match status" value="1"/>
</dbReference>
<name>A0A401Q5G9_SCYTO</name>
<dbReference type="SMART" id="SM00407">
    <property type="entry name" value="IGc1"/>
    <property type="match status" value="1"/>
</dbReference>
<dbReference type="PROSITE" id="PS50835">
    <property type="entry name" value="IG_LIKE"/>
    <property type="match status" value="1"/>
</dbReference>
<organism evidence="5 6">
    <name type="scientific">Scyliorhinus torazame</name>
    <name type="common">Cloudy catshark</name>
    <name type="synonym">Catulus torazame</name>
    <dbReference type="NCBI Taxonomy" id="75743"/>
    <lineage>
        <taxon>Eukaryota</taxon>
        <taxon>Metazoa</taxon>
        <taxon>Chordata</taxon>
        <taxon>Craniata</taxon>
        <taxon>Vertebrata</taxon>
        <taxon>Chondrichthyes</taxon>
        <taxon>Elasmobranchii</taxon>
        <taxon>Galeomorphii</taxon>
        <taxon>Galeoidea</taxon>
        <taxon>Carcharhiniformes</taxon>
        <taxon>Scyliorhinidae</taxon>
        <taxon>Scyliorhinus</taxon>
    </lineage>
</organism>
<proteinExistence type="predicted"/>
<dbReference type="InterPro" id="IPR036179">
    <property type="entry name" value="Ig-like_dom_sf"/>
</dbReference>
<keyword evidence="6" id="KW-1185">Reference proteome</keyword>
<dbReference type="InterPro" id="IPR013783">
    <property type="entry name" value="Ig-like_fold"/>
</dbReference>
<keyword evidence="3" id="KW-0472">Membrane</keyword>
<evidence type="ECO:0000313" key="5">
    <source>
        <dbReference type="EMBL" id="GCB80624.1"/>
    </source>
</evidence>
<dbReference type="OrthoDB" id="9940220at2759"/>
<dbReference type="InterPro" id="IPR007110">
    <property type="entry name" value="Ig-like_dom"/>
</dbReference>
<keyword evidence="2" id="KW-0325">Glycoprotein</keyword>
<evidence type="ECO:0000313" key="6">
    <source>
        <dbReference type="Proteomes" id="UP000288216"/>
    </source>
</evidence>
<feature type="domain" description="Ig-like" evidence="4">
    <location>
        <begin position="131"/>
        <end position="223"/>
    </location>
</feature>
<dbReference type="CDD" id="cd00098">
    <property type="entry name" value="IgC1"/>
    <property type="match status" value="1"/>
</dbReference>
<dbReference type="OMA" id="TFVQVIA"/>
<dbReference type="PROSITE" id="PS00290">
    <property type="entry name" value="IG_MHC"/>
    <property type="match status" value="1"/>
</dbReference>
<dbReference type="InterPro" id="IPR051755">
    <property type="entry name" value="Ig-like_CS_Receptor"/>
</dbReference>
<keyword evidence="1" id="KW-1015">Disulfide bond</keyword>
<gene>
    <name evidence="5" type="ORF">scyTo_0017259</name>
</gene>
<protein>
    <recommendedName>
        <fullName evidence="4">Ig-like domain-containing protein</fullName>
    </recommendedName>
</protein>
<dbReference type="SUPFAM" id="SSF48726">
    <property type="entry name" value="Immunoglobulin"/>
    <property type="match status" value="2"/>
</dbReference>
<keyword evidence="3" id="KW-0812">Transmembrane</keyword>
<reference evidence="5 6" key="1">
    <citation type="journal article" date="2018" name="Nat. Ecol. Evol.">
        <title>Shark genomes provide insights into elasmobranch evolution and the origin of vertebrates.</title>
        <authorList>
            <person name="Hara Y"/>
            <person name="Yamaguchi K"/>
            <person name="Onimaru K"/>
            <person name="Kadota M"/>
            <person name="Koyanagi M"/>
            <person name="Keeley SD"/>
            <person name="Tatsumi K"/>
            <person name="Tanaka K"/>
            <person name="Motone F"/>
            <person name="Kageyama Y"/>
            <person name="Nozu R"/>
            <person name="Adachi N"/>
            <person name="Nishimura O"/>
            <person name="Nakagawa R"/>
            <person name="Tanegashima C"/>
            <person name="Kiyatake I"/>
            <person name="Matsumoto R"/>
            <person name="Murakumo K"/>
            <person name="Nishida K"/>
            <person name="Terakita A"/>
            <person name="Kuratani S"/>
            <person name="Sato K"/>
            <person name="Hyodo S Kuraku.S."/>
        </authorList>
    </citation>
    <scope>NUCLEOTIDE SEQUENCE [LARGE SCALE GENOMIC DNA]</scope>
</reference>
<comment type="caution">
    <text evidence="5">The sequence shown here is derived from an EMBL/GenBank/DDBJ whole genome shotgun (WGS) entry which is preliminary data.</text>
</comment>
<sequence length="274" mass="31062">MVALVLTHSEGEVFQTPTVLRAFKGESATITSSYWYHHSRVESLFVSWWRDMQKKPVCGLHYMNKTFTPSPGCDGQMTVTLQSNAVVTNFTIHDLQLNDTDHYYYIIQFSVPPPTKNIHGNKTSLIVEAPPEVDVEFLAWPENGCCIQLVCRAVNFYPANVQLRWSKEGKEGSVWIQSAIAITSNNSDLSTSYVNLSHWENGDVYACHVNHSTLQTPLVRNLTIAFDEPHKDRVYIWVVVVSVCVILVTGVVYLLIKCSRKGSSKWIYECIELN</sequence>
<feature type="transmembrane region" description="Helical" evidence="3">
    <location>
        <begin position="234"/>
        <end position="256"/>
    </location>
</feature>
<dbReference type="InterPro" id="IPR003597">
    <property type="entry name" value="Ig_C1-set"/>
</dbReference>